<evidence type="ECO:0000256" key="3">
    <source>
        <dbReference type="SAM" id="Phobius"/>
    </source>
</evidence>
<dbReference type="AlphaFoldDB" id="A3ZR99"/>
<gene>
    <name evidence="4" type="ORF">DSM3645_21527</name>
</gene>
<name>A3ZR99_9BACT</name>
<feature type="compositionally biased region" description="Pro residues" evidence="2">
    <location>
        <begin position="356"/>
        <end position="374"/>
    </location>
</feature>
<evidence type="ECO:0000256" key="2">
    <source>
        <dbReference type="SAM" id="MobiDB-lite"/>
    </source>
</evidence>
<dbReference type="OrthoDB" id="248872at2"/>
<protein>
    <submittedName>
        <fullName evidence="4">Uncharacterized protein</fullName>
    </submittedName>
</protein>
<dbReference type="RefSeq" id="WP_002652205.1">
    <property type="nucleotide sequence ID" value="NZ_CH672376.1"/>
</dbReference>
<evidence type="ECO:0000313" key="4">
    <source>
        <dbReference type="EMBL" id="EAQ81195.1"/>
    </source>
</evidence>
<evidence type="ECO:0000313" key="5">
    <source>
        <dbReference type="Proteomes" id="UP000004358"/>
    </source>
</evidence>
<feature type="region of interest" description="Disordered" evidence="2">
    <location>
        <begin position="345"/>
        <end position="374"/>
    </location>
</feature>
<comment type="caution">
    <text evidence="4">The sequence shown here is derived from an EMBL/GenBank/DDBJ whole genome shotgun (WGS) entry which is preliminary data.</text>
</comment>
<sequence>MARRKPDNDEDGGLDSLLDTMFNVVGILLIVLVVVQLGVQKAVERIAETSAVDPAALEAMIKRLEEAHKEKLKVETSIDELNPDESKLEELLKRLQSESVAKEATLVGKEGELKKALIAQKVQEEAQMKAGENKKIREKLSTDLNSSLEKLASLEARLDDSKPRAQLPPKVVNLPDPRPAPEGIKEAVFLCVNNKIYPLNPTELREDAKKRSEYQLSRGLKKYVKDPAKGVDGEEFVEDFNQRVLQDDYFKAEMYVSGRYPRLRLTPRESEGFSIAEIENPRSRFQKLLLMTNPEKYYFRFFVMPDSFEAYVAVRRVSDKANYLSGWEPQAPDWKYTTSVGGKVKFGPEPVVDPNAPKPPPKPATPAPKPNVLD</sequence>
<organism evidence="4 5">
    <name type="scientific">Blastopirellula marina DSM 3645</name>
    <dbReference type="NCBI Taxonomy" id="314230"/>
    <lineage>
        <taxon>Bacteria</taxon>
        <taxon>Pseudomonadati</taxon>
        <taxon>Planctomycetota</taxon>
        <taxon>Planctomycetia</taxon>
        <taxon>Pirellulales</taxon>
        <taxon>Pirellulaceae</taxon>
        <taxon>Blastopirellula</taxon>
    </lineage>
</organism>
<evidence type="ECO:0000256" key="1">
    <source>
        <dbReference type="SAM" id="Coils"/>
    </source>
</evidence>
<reference evidence="4 5" key="1">
    <citation type="submission" date="2006-02" db="EMBL/GenBank/DDBJ databases">
        <authorList>
            <person name="Amann R."/>
            <person name="Ferriera S."/>
            <person name="Johnson J."/>
            <person name="Kravitz S."/>
            <person name="Halpern A."/>
            <person name="Remington K."/>
            <person name="Beeson K."/>
            <person name="Tran B."/>
            <person name="Rogers Y.-H."/>
            <person name="Friedman R."/>
            <person name="Venter J.C."/>
        </authorList>
    </citation>
    <scope>NUCLEOTIDE SEQUENCE [LARGE SCALE GENOMIC DNA]</scope>
    <source>
        <strain evidence="4 5">DSM 3645</strain>
    </source>
</reference>
<dbReference type="Proteomes" id="UP000004358">
    <property type="component" value="Unassembled WGS sequence"/>
</dbReference>
<dbReference type="eggNOG" id="ENOG50338FA">
    <property type="taxonomic scope" value="Bacteria"/>
</dbReference>
<feature type="transmembrane region" description="Helical" evidence="3">
    <location>
        <begin position="20"/>
        <end position="39"/>
    </location>
</feature>
<keyword evidence="1" id="KW-0175">Coiled coil</keyword>
<keyword evidence="3" id="KW-0472">Membrane</keyword>
<dbReference type="EMBL" id="AANZ01000006">
    <property type="protein sequence ID" value="EAQ81195.1"/>
    <property type="molecule type" value="Genomic_DNA"/>
</dbReference>
<feature type="coiled-coil region" evidence="1">
    <location>
        <begin position="114"/>
        <end position="157"/>
    </location>
</feature>
<accession>A3ZR99</accession>
<proteinExistence type="predicted"/>
<keyword evidence="3" id="KW-0812">Transmembrane</keyword>
<dbReference type="STRING" id="314230.DSM3645_21527"/>
<keyword evidence="3" id="KW-1133">Transmembrane helix</keyword>
<dbReference type="HOGENOM" id="CLU_743645_0_0_0"/>